<comment type="caution">
    <text evidence="2">The sequence shown here is derived from an EMBL/GenBank/DDBJ whole genome shotgun (WGS) entry which is preliminary data.</text>
</comment>
<dbReference type="EMBL" id="MGJB01000017">
    <property type="protein sequence ID" value="OGM98341.1"/>
    <property type="molecule type" value="Genomic_DNA"/>
</dbReference>
<protein>
    <recommendedName>
        <fullName evidence="1">S-adenosyl-l-methionine hydroxide adenosyltransferase C-terminal domain-containing protein</fullName>
    </recommendedName>
</protein>
<dbReference type="AlphaFoldDB" id="A0A1F8EBP4"/>
<feature type="domain" description="S-adenosyl-l-methionine hydroxide adenosyltransferase C-terminal" evidence="1">
    <location>
        <begin position="208"/>
        <end position="287"/>
    </location>
</feature>
<evidence type="ECO:0000259" key="1">
    <source>
        <dbReference type="Pfam" id="PF20257"/>
    </source>
</evidence>
<dbReference type="SUPFAM" id="SSF101852">
    <property type="entry name" value="Bacterial fluorinating enzyme, C-terminal domain"/>
    <property type="match status" value="1"/>
</dbReference>
<accession>A0A1F8EBP4</accession>
<organism evidence="2 3">
    <name type="scientific">Candidatus Yanofskybacteria bacterium RIFCSPHIGHO2_01_FULL_41_26</name>
    <dbReference type="NCBI Taxonomy" id="1802661"/>
    <lineage>
        <taxon>Bacteria</taxon>
        <taxon>Candidatus Yanofskyibacteriota</taxon>
    </lineage>
</organism>
<proteinExistence type="predicted"/>
<dbReference type="Gene3D" id="2.40.30.90">
    <property type="entry name" value="Bacterial fluorinating enzyme like"/>
    <property type="match status" value="1"/>
</dbReference>
<dbReference type="InterPro" id="IPR023227">
    <property type="entry name" value="SAM_OH_AdoTrfase_C_sf"/>
</dbReference>
<dbReference type="Proteomes" id="UP000176893">
    <property type="component" value="Unassembled WGS sequence"/>
</dbReference>
<gene>
    <name evidence="2" type="ORF">A2649_03630</name>
</gene>
<dbReference type="STRING" id="1802661.A2649_03630"/>
<evidence type="ECO:0000313" key="2">
    <source>
        <dbReference type="EMBL" id="OGM98341.1"/>
    </source>
</evidence>
<evidence type="ECO:0000313" key="3">
    <source>
        <dbReference type="Proteomes" id="UP000176893"/>
    </source>
</evidence>
<sequence>MKALFLIFKSITNKLLEKRPSKEGLFSLIKNMNITIINDCRDANASGRQITRVTSLLGSQVSFIGVTNDLEAAGNLVDTLDALEENPGVVLVNVAPRNGKAKKWKNGTPFGYFWHKKILILSSIDGFTLSLVKKLELTKFINVLEVPRTLDQLIAYGVLSKKLKNSIARTQFRSYEFLPRVAAFLVQGKKLQSTKLNIKNIPDMPLAIWWIDNFGNCKTTLLSEDMKYKIYFSEKFNALTHLPRLKDVPNETAAIITGSSGLGEKRFLEIVVQGGSAAKKLNISVGELNV</sequence>
<reference evidence="2 3" key="1">
    <citation type="journal article" date="2016" name="Nat. Commun.">
        <title>Thousands of microbial genomes shed light on interconnected biogeochemical processes in an aquifer system.</title>
        <authorList>
            <person name="Anantharaman K."/>
            <person name="Brown C.T."/>
            <person name="Hug L.A."/>
            <person name="Sharon I."/>
            <person name="Castelle C.J."/>
            <person name="Probst A.J."/>
            <person name="Thomas B.C."/>
            <person name="Singh A."/>
            <person name="Wilkins M.J."/>
            <person name="Karaoz U."/>
            <person name="Brodie E.L."/>
            <person name="Williams K.H."/>
            <person name="Hubbard S.S."/>
            <person name="Banfield J.F."/>
        </authorList>
    </citation>
    <scope>NUCLEOTIDE SEQUENCE [LARGE SCALE GENOMIC DNA]</scope>
</reference>
<dbReference type="Pfam" id="PF20257">
    <property type="entry name" value="SAM_HAT_C"/>
    <property type="match status" value="1"/>
</dbReference>
<name>A0A1F8EBP4_9BACT</name>
<dbReference type="InterPro" id="IPR046470">
    <property type="entry name" value="SAM_HAT_C"/>
</dbReference>